<evidence type="ECO:0000256" key="5">
    <source>
        <dbReference type="ARBA" id="ARBA00023180"/>
    </source>
</evidence>
<reference evidence="8" key="1">
    <citation type="submission" date="2021-09" db="EMBL/GenBank/DDBJ databases">
        <authorList>
            <person name="Martin H S."/>
        </authorList>
    </citation>
    <scope>NUCLEOTIDE SEQUENCE</scope>
</reference>
<dbReference type="EC" id="3.1.1.-" evidence="6"/>
<evidence type="ECO:0000256" key="2">
    <source>
        <dbReference type="ARBA" id="ARBA00022487"/>
    </source>
</evidence>
<evidence type="ECO:0000256" key="4">
    <source>
        <dbReference type="ARBA" id="ARBA00023157"/>
    </source>
</evidence>
<dbReference type="InterPro" id="IPR019826">
    <property type="entry name" value="Carboxylesterase_B_AS"/>
</dbReference>
<evidence type="ECO:0000259" key="7">
    <source>
        <dbReference type="Pfam" id="PF00135"/>
    </source>
</evidence>
<keyword evidence="3 6" id="KW-0378">Hydrolase</keyword>
<dbReference type="GO" id="GO:0052689">
    <property type="term" value="F:carboxylic ester hydrolase activity"/>
    <property type="evidence" value="ECO:0007669"/>
    <property type="project" value="UniProtKB-KW"/>
</dbReference>
<dbReference type="SUPFAM" id="SSF53474">
    <property type="entry name" value="alpha/beta-Hydrolases"/>
    <property type="match status" value="1"/>
</dbReference>
<dbReference type="AlphaFoldDB" id="A0A8J2VTT3"/>
<dbReference type="InterPro" id="IPR029058">
    <property type="entry name" value="AB_hydrolase_fold"/>
</dbReference>
<name>A0A8J2VTT3_9NEOP</name>
<keyword evidence="5" id="KW-0325">Glycoprotein</keyword>
<gene>
    <name evidence="8" type="ORF">DCHRY22_LOCUS9250</name>
</gene>
<dbReference type="PANTHER" id="PTHR43142">
    <property type="entry name" value="CARBOXYLIC ESTER HYDROLASE"/>
    <property type="match status" value="1"/>
</dbReference>
<sequence>MLCLHSPGNNGFKVQVVALRWVRTNIAAFGGDPTSVTIAGCSAGSLSVLLHMVSPTSKGLFHRAVSMSGSPISKSPLSSDLYHLAVKQAQLLDGPTNNSKIIIDCLKTKPWRELGTSVLGFYEFTFDPVRICYPVVEKDFGQERLLDMQTTDDTRENKFHAVPYIASQTAGEFFWMAFSFDLNPRGDSNHSSDLHWPPASPGRRTYLRIDHQLSLHENLKEDRMNIWEELYPLEY</sequence>
<dbReference type="OrthoDB" id="19653at2759"/>
<dbReference type="Gene3D" id="3.40.50.1820">
    <property type="entry name" value="alpha/beta hydrolase"/>
    <property type="match status" value="2"/>
</dbReference>
<dbReference type="EMBL" id="CAKASE010000066">
    <property type="protein sequence ID" value="CAG9570537.1"/>
    <property type="molecule type" value="Genomic_DNA"/>
</dbReference>
<keyword evidence="2" id="KW-0719">Serine esterase</keyword>
<feature type="domain" description="Carboxylesterase type B" evidence="7">
    <location>
        <begin position="5"/>
        <end position="182"/>
    </location>
</feature>
<proteinExistence type="inferred from homology"/>
<evidence type="ECO:0000313" key="9">
    <source>
        <dbReference type="Proteomes" id="UP000789524"/>
    </source>
</evidence>
<evidence type="ECO:0000256" key="3">
    <source>
        <dbReference type="ARBA" id="ARBA00022801"/>
    </source>
</evidence>
<dbReference type="InterPro" id="IPR002018">
    <property type="entry name" value="CarbesteraseB"/>
</dbReference>
<evidence type="ECO:0000256" key="6">
    <source>
        <dbReference type="RuleBase" id="RU361235"/>
    </source>
</evidence>
<dbReference type="Proteomes" id="UP000789524">
    <property type="component" value="Unassembled WGS sequence"/>
</dbReference>
<comment type="similarity">
    <text evidence="1 6">Belongs to the type-B carboxylesterase/lipase family.</text>
</comment>
<keyword evidence="4" id="KW-1015">Disulfide bond</keyword>
<accession>A0A8J2VTT3</accession>
<dbReference type="Pfam" id="PF00135">
    <property type="entry name" value="COesterase"/>
    <property type="match status" value="1"/>
</dbReference>
<keyword evidence="9" id="KW-1185">Reference proteome</keyword>
<comment type="caution">
    <text evidence="8">The sequence shown here is derived from an EMBL/GenBank/DDBJ whole genome shotgun (WGS) entry which is preliminary data.</text>
</comment>
<evidence type="ECO:0000313" key="8">
    <source>
        <dbReference type="EMBL" id="CAG9570537.1"/>
    </source>
</evidence>
<protein>
    <recommendedName>
        <fullName evidence="6">Carboxylic ester hydrolase</fullName>
        <ecNumber evidence="6">3.1.1.-</ecNumber>
    </recommendedName>
</protein>
<evidence type="ECO:0000256" key="1">
    <source>
        <dbReference type="ARBA" id="ARBA00005964"/>
    </source>
</evidence>
<dbReference type="PANTHER" id="PTHR43142:SF1">
    <property type="entry name" value="CARBOXYLIC ESTER HYDROLASE"/>
    <property type="match status" value="1"/>
</dbReference>
<organism evidence="8 9">
    <name type="scientific">Danaus chrysippus</name>
    <name type="common">African queen</name>
    <dbReference type="NCBI Taxonomy" id="151541"/>
    <lineage>
        <taxon>Eukaryota</taxon>
        <taxon>Metazoa</taxon>
        <taxon>Ecdysozoa</taxon>
        <taxon>Arthropoda</taxon>
        <taxon>Hexapoda</taxon>
        <taxon>Insecta</taxon>
        <taxon>Pterygota</taxon>
        <taxon>Neoptera</taxon>
        <taxon>Endopterygota</taxon>
        <taxon>Lepidoptera</taxon>
        <taxon>Glossata</taxon>
        <taxon>Ditrysia</taxon>
        <taxon>Papilionoidea</taxon>
        <taxon>Nymphalidae</taxon>
        <taxon>Danainae</taxon>
        <taxon>Danaini</taxon>
        <taxon>Danaina</taxon>
        <taxon>Danaus</taxon>
        <taxon>Anosia</taxon>
    </lineage>
</organism>
<dbReference type="PROSITE" id="PS00122">
    <property type="entry name" value="CARBOXYLESTERASE_B_1"/>
    <property type="match status" value="1"/>
</dbReference>